<dbReference type="PANTHER" id="PTHR46254:SF3">
    <property type="entry name" value="SECRETED PROTEIN"/>
    <property type="match status" value="1"/>
</dbReference>
<reference evidence="2" key="3">
    <citation type="submission" date="2025-09" db="UniProtKB">
        <authorList>
            <consortium name="Ensembl"/>
        </authorList>
    </citation>
    <scope>IDENTIFICATION</scope>
</reference>
<dbReference type="AlphaFoldDB" id="A0A7N9ID33"/>
<proteinExistence type="predicted"/>
<dbReference type="Ensembl" id="ENSMFAT00000078957.1">
    <property type="protein sequence ID" value="ENSMFAP00000054031.1"/>
    <property type="gene ID" value="ENSMFAG00000048436.1"/>
</dbReference>
<keyword evidence="1" id="KW-0812">Transmembrane</keyword>
<organism evidence="2 3">
    <name type="scientific">Macaca fascicularis</name>
    <name type="common">Crab-eating macaque</name>
    <name type="synonym">Cynomolgus monkey</name>
    <dbReference type="NCBI Taxonomy" id="9541"/>
    <lineage>
        <taxon>Eukaryota</taxon>
        <taxon>Metazoa</taxon>
        <taxon>Chordata</taxon>
        <taxon>Craniata</taxon>
        <taxon>Vertebrata</taxon>
        <taxon>Euteleostomi</taxon>
        <taxon>Mammalia</taxon>
        <taxon>Eutheria</taxon>
        <taxon>Euarchontoglires</taxon>
        <taxon>Primates</taxon>
        <taxon>Haplorrhini</taxon>
        <taxon>Catarrhini</taxon>
        <taxon>Cercopithecidae</taxon>
        <taxon>Cercopithecinae</taxon>
        <taxon>Macaca</taxon>
    </lineage>
</organism>
<accession>A0A7N9ID33</accession>
<protein>
    <submittedName>
        <fullName evidence="2">Uncharacterized protein</fullName>
    </submittedName>
</protein>
<keyword evidence="1" id="KW-0472">Membrane</keyword>
<dbReference type="PANTHER" id="PTHR46254">
    <property type="entry name" value="PROTEIN GVQW1-RELATED"/>
    <property type="match status" value="1"/>
</dbReference>
<dbReference type="PRINTS" id="PR02045">
    <property type="entry name" value="F138DOMAIN"/>
</dbReference>
<dbReference type="GeneTree" id="ENSGT00940000161627"/>
<reference evidence="2 3" key="1">
    <citation type="submission" date="2013-03" db="EMBL/GenBank/DDBJ databases">
        <authorList>
            <person name="Warren W."/>
            <person name="Wilson R.K."/>
        </authorList>
    </citation>
    <scope>NUCLEOTIDE SEQUENCE</scope>
</reference>
<keyword evidence="1" id="KW-1133">Transmembrane helix</keyword>
<evidence type="ECO:0000313" key="3">
    <source>
        <dbReference type="Proteomes" id="UP000233100"/>
    </source>
</evidence>
<keyword evidence="3" id="KW-1185">Reference proteome</keyword>
<feature type="transmembrane region" description="Helical" evidence="1">
    <location>
        <begin position="20"/>
        <end position="37"/>
    </location>
</feature>
<dbReference type="Proteomes" id="UP000233100">
    <property type="component" value="Chromosome 20"/>
</dbReference>
<evidence type="ECO:0000313" key="2">
    <source>
        <dbReference type="Ensembl" id="ENSMFAP00000054031.1"/>
    </source>
</evidence>
<sequence length="147" mass="16827">ATFCFWCANKTPGPVFLQRYFQIQFVLLSFIYLFIYLETEFCFVAQAGVQWHNLSSLQPPPPRFKRFSCLILPSSWDYRQPPSPRKIFAFFVKTGFRHVGQAGLELLTSGDPPTSASQSAGITGVSHPTWPYIAFKNKPTKKRLRCL</sequence>
<name>A0A7N9ID33_MACFA</name>
<evidence type="ECO:0000256" key="1">
    <source>
        <dbReference type="SAM" id="Phobius"/>
    </source>
</evidence>
<reference evidence="2" key="2">
    <citation type="submission" date="2025-08" db="UniProtKB">
        <authorList>
            <consortium name="Ensembl"/>
        </authorList>
    </citation>
    <scope>IDENTIFICATION</scope>
</reference>